<dbReference type="PROSITE" id="PS50009">
    <property type="entry name" value="RASGEF_CAT"/>
    <property type="match status" value="1"/>
</dbReference>
<dbReference type="Pfam" id="PF00617">
    <property type="entry name" value="RasGEF"/>
    <property type="match status" value="1"/>
</dbReference>
<dbReference type="InterPro" id="IPR023578">
    <property type="entry name" value="Ras_GEF_dom_sf"/>
</dbReference>
<dbReference type="SUPFAM" id="SSF48366">
    <property type="entry name" value="Ras GEF"/>
    <property type="match status" value="1"/>
</dbReference>
<feature type="compositionally biased region" description="Low complexity" evidence="4">
    <location>
        <begin position="548"/>
        <end position="568"/>
    </location>
</feature>
<feature type="compositionally biased region" description="Low complexity" evidence="4">
    <location>
        <begin position="509"/>
        <end position="529"/>
    </location>
</feature>
<feature type="compositionally biased region" description="Low complexity" evidence="4">
    <location>
        <begin position="381"/>
        <end position="401"/>
    </location>
</feature>
<evidence type="ECO:0000259" key="5">
    <source>
        <dbReference type="PROSITE" id="PS50009"/>
    </source>
</evidence>
<dbReference type="CDD" id="cd00155">
    <property type="entry name" value="RasGEF"/>
    <property type="match status" value="1"/>
</dbReference>
<feature type="region of interest" description="Disordered" evidence="4">
    <location>
        <begin position="254"/>
        <end position="317"/>
    </location>
</feature>
<dbReference type="PANTHER" id="PTHR23113:SF224">
    <property type="entry name" value="RAP GUANINE NUCLEOTIDE EXCHANGE FACTOR 1"/>
    <property type="match status" value="1"/>
</dbReference>
<feature type="compositionally biased region" description="Polar residues" evidence="4">
    <location>
        <begin position="306"/>
        <end position="317"/>
    </location>
</feature>
<evidence type="ECO:0000259" key="6">
    <source>
        <dbReference type="PROSITE" id="PS50212"/>
    </source>
</evidence>
<sequence length="1158" mass="128660">MEVSETTGVTLILEDHPAEKTSGSKMLKKAQSFREDLRNRIRRRPSTGVQQMIPEGKGRKKGDIIIPDSQGGEDDMEQLKSAMAEVNKTLIFIKAVVSKGKTEVLPGSASVILETVMQIFTLLRYPLLAQESNSLVSSQSKVCQNLAKFIQWADDSLVGVNKSCDKEQAQGIIDALLEGIQELTKLGLEKMSQKKSSLLQPPVTCQPLPSPTLDGQNYRPDVPLTPREQEILAQTSANSYDNISNLTRNSNNSSVFSFDSNTSADMPPPKPPLPPGSILTRVSPEEFTNGSDPLIPPPLPQKKRSPSSSTEVLESLRSSGNGTLISSASLDHSLGMAGGMSSFNFGNKPLNFGLPQAGLVSLQTSSFPLMNHLSAGDLVTSASSTSSSSSSSLSSQWQQQSEKGMVTTQTFSRTVSDSKLVSSSTTMVSKKAQPGKAFEEINELTSQIKQMTDCIEDSPPPLPAKKGLPLHRLNSQYDNVPDSIESRMAAVSSVSQQKTVVMRKVERISTSSSSSTHSSHSNQSQSFTSVNSQKSLQSYLTEERASSRETYSSSETFSSTSHSSTESLPKPPPLPPKKKHVQAYVQMFGSLSQPRTLEESISRHSIQFYEAQWHQHQRELFYPRSNTISVLSDISTDSSLSGGSSELLTSIPILTAKTKRMSDISHGSHLSTGSSQSDISYGDLLGLGKSPASDCSSIASNPPRLSLPQPVVQPQQKCEEKEKAPLAQPEIQKDSDSDFCELNLLDDVEIEDQLIFKEKDEEGPEVRGGAIDALIVHATQAGKIGSEGDLMEQKEFMYQEAFLTTYRMFISPKALMEKLLYRFHKFHHSADSKKKLAHNSFSLLIRVVDELGGNELDAEIVDRLMNLVYDLVCEGTLNLARLLRRKLLEKCEKKNAESADIAQPVQQSIELSSSTADLLSFKAHDIAEQMTLLDAQLFQKIEIPEVLMWARCQSEELSPHLTTFTEHFNKMSYWCRTRILSQDDPKEREKYLMKFIKIMRHLRKLHNFNSYLAVLSALDSAPVARLEWQKQNTDALKEFCQLIDSSSSFRAYRQALAETEPPCIPYLGLILQDLTFVNIGNPDKLPDGSINFSKHWQQFNILDSMRRFRTSNYQIKRNDKIMNMLNNFEDFLNEDILWTMSQKIKPRAPGHKKQNSVS</sequence>
<dbReference type="SMART" id="SM00147">
    <property type="entry name" value="RasGEF"/>
    <property type="match status" value="1"/>
</dbReference>
<dbReference type="RefSeq" id="XP_055898153.1">
    <property type="nucleotide sequence ID" value="XM_056042178.1"/>
</dbReference>
<name>A0A9W3BEZ2_BIOGL</name>
<dbReference type="OMA" id="INRQEDF"/>
<dbReference type="SMART" id="SM00229">
    <property type="entry name" value="RasGEFN"/>
    <property type="match status" value="1"/>
</dbReference>
<evidence type="ECO:0000256" key="1">
    <source>
        <dbReference type="ARBA" id="ARBA00022658"/>
    </source>
</evidence>
<dbReference type="RefSeq" id="XP_055898152.1">
    <property type="nucleotide sequence ID" value="XM_056042177.1"/>
</dbReference>
<dbReference type="PANTHER" id="PTHR23113">
    <property type="entry name" value="GUANINE NUCLEOTIDE EXCHANGE FACTOR"/>
    <property type="match status" value="1"/>
</dbReference>
<reference evidence="8 9" key="1">
    <citation type="submission" date="2025-04" db="UniProtKB">
        <authorList>
            <consortium name="RefSeq"/>
        </authorList>
    </citation>
    <scope>IDENTIFICATION</scope>
</reference>
<dbReference type="InterPro" id="IPR019804">
    <property type="entry name" value="Ras_G-nucl-exch_fac_CS"/>
</dbReference>
<dbReference type="OrthoDB" id="25179at2759"/>
<dbReference type="GO" id="GO:0005886">
    <property type="term" value="C:plasma membrane"/>
    <property type="evidence" value="ECO:0007669"/>
    <property type="project" value="TreeGrafter"/>
</dbReference>
<gene>
    <name evidence="8 9 10 11" type="primary">LOC106070871</name>
</gene>
<dbReference type="Pfam" id="PF00618">
    <property type="entry name" value="RasGEF_N"/>
    <property type="match status" value="1"/>
</dbReference>
<dbReference type="FunFam" id="1.10.840.10:FF:000009">
    <property type="entry name" value="rap guanine nucleotide exchange factor 1"/>
    <property type="match status" value="1"/>
</dbReference>
<dbReference type="GeneID" id="106070871"/>
<feature type="region of interest" description="Disordered" evidence="4">
    <location>
        <begin position="380"/>
        <end position="412"/>
    </location>
</feature>
<dbReference type="InterPro" id="IPR000651">
    <property type="entry name" value="Ras-like_Gua-exchang_fac_N"/>
</dbReference>
<feature type="compositionally biased region" description="Low complexity" evidence="4">
    <location>
        <begin position="254"/>
        <end position="263"/>
    </location>
</feature>
<keyword evidence="1 3" id="KW-0344">Guanine-nucleotide releasing factor</keyword>
<evidence type="ECO:0000313" key="11">
    <source>
        <dbReference type="RefSeq" id="XP_055898155.1"/>
    </source>
</evidence>
<evidence type="ECO:0000313" key="10">
    <source>
        <dbReference type="RefSeq" id="XP_055898154.1"/>
    </source>
</evidence>
<dbReference type="RefSeq" id="XP_055898155.1">
    <property type="nucleotide sequence ID" value="XM_056042180.1"/>
</dbReference>
<feature type="domain" description="N-terminal Ras-GEF" evidence="6">
    <location>
        <begin position="762"/>
        <end position="892"/>
    </location>
</feature>
<evidence type="ECO:0000256" key="3">
    <source>
        <dbReference type="PROSITE-ProRule" id="PRU00168"/>
    </source>
</evidence>
<evidence type="ECO:0000313" key="7">
    <source>
        <dbReference type="Proteomes" id="UP001165740"/>
    </source>
</evidence>
<evidence type="ECO:0000313" key="9">
    <source>
        <dbReference type="RefSeq" id="XP_055898153.1"/>
    </source>
</evidence>
<evidence type="ECO:0000256" key="2">
    <source>
        <dbReference type="ARBA" id="ARBA00083313"/>
    </source>
</evidence>
<dbReference type="PROSITE" id="PS00720">
    <property type="entry name" value="RASGEF"/>
    <property type="match status" value="1"/>
</dbReference>
<dbReference type="InterPro" id="IPR001895">
    <property type="entry name" value="RASGEF_cat_dom"/>
</dbReference>
<protein>
    <recommendedName>
        <fullName evidence="2">CRK SH3-binding GNRP</fullName>
    </recommendedName>
</protein>
<evidence type="ECO:0000256" key="4">
    <source>
        <dbReference type="SAM" id="MobiDB-lite"/>
    </source>
</evidence>
<proteinExistence type="predicted"/>
<feature type="region of interest" description="Disordered" evidence="4">
    <location>
        <begin position="505"/>
        <end position="580"/>
    </location>
</feature>
<accession>A0A9W3BEZ2</accession>
<dbReference type="RefSeq" id="XP_055898154.1">
    <property type="nucleotide sequence ID" value="XM_056042179.1"/>
</dbReference>
<dbReference type="Gene3D" id="1.10.840.10">
    <property type="entry name" value="Ras guanine-nucleotide exchange factors catalytic domain"/>
    <property type="match status" value="1"/>
</dbReference>
<dbReference type="AlphaFoldDB" id="A0A9W3BEZ2"/>
<dbReference type="PROSITE" id="PS50212">
    <property type="entry name" value="RASGEF_NTER"/>
    <property type="match status" value="1"/>
</dbReference>
<keyword evidence="7" id="KW-1185">Reference proteome</keyword>
<feature type="region of interest" description="Disordered" evidence="4">
    <location>
        <begin position="692"/>
        <end position="732"/>
    </location>
</feature>
<dbReference type="GO" id="GO:0005085">
    <property type="term" value="F:guanyl-nucleotide exchange factor activity"/>
    <property type="evidence" value="ECO:0007669"/>
    <property type="project" value="UniProtKB-KW"/>
</dbReference>
<organism evidence="7 8">
    <name type="scientific">Biomphalaria glabrata</name>
    <name type="common">Bloodfluke planorb</name>
    <name type="synonym">Freshwater snail</name>
    <dbReference type="NCBI Taxonomy" id="6526"/>
    <lineage>
        <taxon>Eukaryota</taxon>
        <taxon>Metazoa</taxon>
        <taxon>Spiralia</taxon>
        <taxon>Lophotrochozoa</taxon>
        <taxon>Mollusca</taxon>
        <taxon>Gastropoda</taxon>
        <taxon>Heterobranchia</taxon>
        <taxon>Euthyneura</taxon>
        <taxon>Panpulmonata</taxon>
        <taxon>Hygrophila</taxon>
        <taxon>Lymnaeoidea</taxon>
        <taxon>Planorbidae</taxon>
        <taxon>Biomphalaria</taxon>
    </lineage>
</organism>
<feature type="compositionally biased region" description="Polar residues" evidence="4">
    <location>
        <begin position="530"/>
        <end position="540"/>
    </location>
</feature>
<dbReference type="Proteomes" id="UP001165740">
    <property type="component" value="Chromosome 9"/>
</dbReference>
<feature type="compositionally biased region" description="Pro residues" evidence="4">
    <location>
        <begin position="266"/>
        <end position="275"/>
    </location>
</feature>
<feature type="domain" description="Ras-GEF" evidence="5">
    <location>
        <begin position="922"/>
        <end position="1147"/>
    </location>
</feature>
<feature type="region of interest" description="Disordered" evidence="4">
    <location>
        <begin position="198"/>
        <end position="217"/>
    </location>
</feature>
<evidence type="ECO:0000313" key="8">
    <source>
        <dbReference type="RefSeq" id="XP_055898152.1"/>
    </source>
</evidence>
<dbReference type="GO" id="GO:0007265">
    <property type="term" value="P:Ras protein signal transduction"/>
    <property type="evidence" value="ECO:0007669"/>
    <property type="project" value="TreeGrafter"/>
</dbReference>
<dbReference type="InterPro" id="IPR036964">
    <property type="entry name" value="RASGEF_cat_dom_sf"/>
</dbReference>
<dbReference type="InterPro" id="IPR008937">
    <property type="entry name" value="Ras-like_GEF"/>
</dbReference>
<dbReference type="Gene3D" id="1.20.870.10">
    <property type="entry name" value="Son of sevenless (SoS) protein Chain: S domain 1"/>
    <property type="match status" value="1"/>
</dbReference>